<reference evidence="1" key="1">
    <citation type="journal article" date="2014" name="Nat. Commun.">
        <title>The tobacco genome sequence and its comparison with those of tomato and potato.</title>
        <authorList>
            <person name="Sierro N."/>
            <person name="Battey J.N."/>
            <person name="Ouadi S."/>
            <person name="Bakaher N."/>
            <person name="Bovet L."/>
            <person name="Willig A."/>
            <person name="Goepfert S."/>
            <person name="Peitsch M.C."/>
            <person name="Ivanov N.V."/>
        </authorList>
    </citation>
    <scope>NUCLEOTIDE SEQUENCE [LARGE SCALE GENOMIC DNA]</scope>
</reference>
<dbReference type="Proteomes" id="UP000790787">
    <property type="component" value="Chromosome 24"/>
</dbReference>
<name>A0AC58U2B2_TOBAC</name>
<organism evidence="1 2">
    <name type="scientific">Nicotiana tabacum</name>
    <name type="common">Common tobacco</name>
    <dbReference type="NCBI Taxonomy" id="4097"/>
    <lineage>
        <taxon>Eukaryota</taxon>
        <taxon>Viridiplantae</taxon>
        <taxon>Streptophyta</taxon>
        <taxon>Embryophyta</taxon>
        <taxon>Tracheophyta</taxon>
        <taxon>Spermatophyta</taxon>
        <taxon>Magnoliopsida</taxon>
        <taxon>eudicotyledons</taxon>
        <taxon>Gunneridae</taxon>
        <taxon>Pentapetalae</taxon>
        <taxon>asterids</taxon>
        <taxon>lamiids</taxon>
        <taxon>Solanales</taxon>
        <taxon>Solanaceae</taxon>
        <taxon>Nicotianoideae</taxon>
        <taxon>Nicotianeae</taxon>
        <taxon>Nicotiana</taxon>
    </lineage>
</organism>
<gene>
    <name evidence="2" type="primary">LOC142178200</name>
</gene>
<keyword evidence="1" id="KW-1185">Reference proteome</keyword>
<sequence length="104" mass="12329">MTVVKNEDKELIPIRIVTGWRMCIDYRRLNDTTRKDHFPFPFIDQILEKVAGHRYLNENCLEVFMDDFTLFGDDFKDCLRNLELVLKRCEDTHLVLNGKVSLHG</sequence>
<evidence type="ECO:0000313" key="1">
    <source>
        <dbReference type="Proteomes" id="UP000790787"/>
    </source>
</evidence>
<proteinExistence type="predicted"/>
<protein>
    <submittedName>
        <fullName evidence="2">Uncharacterized protein LOC142178200</fullName>
    </submittedName>
</protein>
<dbReference type="RefSeq" id="XP_075103627.1">
    <property type="nucleotide sequence ID" value="XM_075247526.1"/>
</dbReference>
<evidence type="ECO:0000313" key="2">
    <source>
        <dbReference type="RefSeq" id="XP_075103627.1"/>
    </source>
</evidence>
<reference evidence="2" key="2">
    <citation type="submission" date="2025-08" db="UniProtKB">
        <authorList>
            <consortium name="RefSeq"/>
        </authorList>
    </citation>
    <scope>IDENTIFICATION</scope>
    <source>
        <tissue evidence="2">Leaf</tissue>
    </source>
</reference>
<accession>A0AC58U2B2</accession>